<protein>
    <submittedName>
        <fullName evidence="10">Uncharacterized membrane protein YcaP, DUF421 family</fullName>
    </submittedName>
</protein>
<evidence type="ECO:0000256" key="7">
    <source>
        <dbReference type="SAM" id="MobiDB-lite"/>
    </source>
</evidence>
<gene>
    <name evidence="10" type="ORF">SAMN04488498_11428</name>
</gene>
<evidence type="ECO:0000313" key="11">
    <source>
        <dbReference type="Proteomes" id="UP000323300"/>
    </source>
</evidence>
<feature type="compositionally biased region" description="Basic residues" evidence="7">
    <location>
        <begin position="251"/>
        <end position="260"/>
    </location>
</feature>
<reference evidence="10 11" key="1">
    <citation type="submission" date="2016-10" db="EMBL/GenBank/DDBJ databases">
        <authorList>
            <person name="Varghese N."/>
            <person name="Submissions S."/>
        </authorList>
    </citation>
    <scope>NUCLEOTIDE SEQUENCE [LARGE SCALE GENOMIC DNA]</scope>
    <source>
        <strain evidence="10 11">DSM 21822</strain>
    </source>
</reference>
<evidence type="ECO:0000256" key="5">
    <source>
        <dbReference type="ARBA" id="ARBA00022989"/>
    </source>
</evidence>
<keyword evidence="5 8" id="KW-1133">Transmembrane helix</keyword>
<feature type="transmembrane region" description="Helical" evidence="8">
    <location>
        <begin position="77"/>
        <end position="95"/>
    </location>
</feature>
<dbReference type="OrthoDB" id="65069at2"/>
<evidence type="ECO:0000313" key="10">
    <source>
        <dbReference type="EMBL" id="SFK83209.1"/>
    </source>
</evidence>
<organism evidence="10 11">
    <name type="scientific">Neomesorhizobium albiziae</name>
    <dbReference type="NCBI Taxonomy" id="335020"/>
    <lineage>
        <taxon>Bacteria</taxon>
        <taxon>Pseudomonadati</taxon>
        <taxon>Pseudomonadota</taxon>
        <taxon>Alphaproteobacteria</taxon>
        <taxon>Hyphomicrobiales</taxon>
        <taxon>Phyllobacteriaceae</taxon>
        <taxon>Neomesorhizobium</taxon>
    </lineage>
</organism>
<evidence type="ECO:0000256" key="1">
    <source>
        <dbReference type="ARBA" id="ARBA00004651"/>
    </source>
</evidence>
<dbReference type="Gene3D" id="3.30.240.20">
    <property type="entry name" value="bsu07140 like domains"/>
    <property type="match status" value="1"/>
</dbReference>
<dbReference type="EMBL" id="FOSL01000014">
    <property type="protein sequence ID" value="SFK83209.1"/>
    <property type="molecule type" value="Genomic_DNA"/>
</dbReference>
<feature type="transmembrane region" description="Helical" evidence="8">
    <location>
        <begin position="20"/>
        <end position="41"/>
    </location>
</feature>
<feature type="region of interest" description="Disordered" evidence="7">
    <location>
        <begin position="226"/>
        <end position="266"/>
    </location>
</feature>
<dbReference type="Pfam" id="PF04239">
    <property type="entry name" value="DUF421"/>
    <property type="match status" value="1"/>
</dbReference>
<dbReference type="GO" id="GO:0005886">
    <property type="term" value="C:plasma membrane"/>
    <property type="evidence" value="ECO:0007669"/>
    <property type="project" value="UniProtKB-SubCell"/>
</dbReference>
<proteinExistence type="inferred from homology"/>
<dbReference type="PANTHER" id="PTHR34582:SF6">
    <property type="entry name" value="UPF0702 TRANSMEMBRANE PROTEIN YCAP"/>
    <property type="match status" value="1"/>
</dbReference>
<evidence type="ECO:0000256" key="4">
    <source>
        <dbReference type="ARBA" id="ARBA00022692"/>
    </source>
</evidence>
<evidence type="ECO:0000256" key="3">
    <source>
        <dbReference type="ARBA" id="ARBA00022475"/>
    </source>
</evidence>
<comment type="subcellular location">
    <subcellularLocation>
        <location evidence="1">Cell membrane</location>
        <topology evidence="1">Multi-pass membrane protein</topology>
    </subcellularLocation>
</comment>
<dbReference type="PANTHER" id="PTHR34582">
    <property type="entry name" value="UPF0702 TRANSMEMBRANE PROTEIN YCAP"/>
    <property type="match status" value="1"/>
</dbReference>
<keyword evidence="11" id="KW-1185">Reference proteome</keyword>
<sequence length="266" mass="29491">MNEPITAFDLGRMFFGDEPPLFLAEIAIRTIIIYVYTLLLIRWIGSRSIGQLSMVEFLLVIALGSAVGDAMFYPDVPLVHCMVVITMVVLLDKFLSLLVSRSAILEDAIEGKSIEVVRDGLICWKELERMNIGHDELFEQLRLNKIERLGEVRGAYFETNGLLSVFRAEAEIKPESLSIMPPWDVSKPRQFEAGSTPDGDRQFACIRCATVVDPVEGKALSACPRCGGETWHRAAPPPGATQEQEPGKTARSGKPKKGVARRSQTE</sequence>
<evidence type="ECO:0000256" key="8">
    <source>
        <dbReference type="SAM" id="Phobius"/>
    </source>
</evidence>
<comment type="similarity">
    <text evidence="2">Belongs to the UPF0702 family.</text>
</comment>
<evidence type="ECO:0000256" key="6">
    <source>
        <dbReference type="ARBA" id="ARBA00023136"/>
    </source>
</evidence>
<dbReference type="InterPro" id="IPR023090">
    <property type="entry name" value="UPF0702_alpha/beta_dom_sf"/>
</dbReference>
<keyword evidence="6 8" id="KW-0472">Membrane</keyword>
<keyword evidence="3" id="KW-1003">Cell membrane</keyword>
<feature type="domain" description="YetF C-terminal" evidence="9">
    <location>
        <begin position="102"/>
        <end position="170"/>
    </location>
</feature>
<evidence type="ECO:0000259" key="9">
    <source>
        <dbReference type="Pfam" id="PF04239"/>
    </source>
</evidence>
<dbReference type="InterPro" id="IPR007353">
    <property type="entry name" value="DUF421"/>
</dbReference>
<dbReference type="Proteomes" id="UP000323300">
    <property type="component" value="Unassembled WGS sequence"/>
</dbReference>
<feature type="transmembrane region" description="Helical" evidence="8">
    <location>
        <begin position="53"/>
        <end position="71"/>
    </location>
</feature>
<accession>A0A1I4CSE9</accession>
<name>A0A1I4CSE9_9HYPH</name>
<evidence type="ECO:0000256" key="2">
    <source>
        <dbReference type="ARBA" id="ARBA00006448"/>
    </source>
</evidence>
<dbReference type="AlphaFoldDB" id="A0A1I4CSE9"/>
<keyword evidence="4 8" id="KW-0812">Transmembrane</keyword>